<evidence type="ECO:0000313" key="1">
    <source>
        <dbReference type="EMBL" id="KZE77508.1"/>
    </source>
</evidence>
<name>A0A163X901_9FLAO</name>
<accession>A0A163X901</accession>
<proteinExistence type="predicted"/>
<dbReference type="EMBL" id="LQNU01000070">
    <property type="protein sequence ID" value="KZE77508.1"/>
    <property type="molecule type" value="Genomic_DNA"/>
</dbReference>
<dbReference type="Proteomes" id="UP000076630">
    <property type="component" value="Unassembled WGS sequence"/>
</dbReference>
<evidence type="ECO:0000313" key="2">
    <source>
        <dbReference type="Proteomes" id="UP000076630"/>
    </source>
</evidence>
<organism evidence="1 2">
    <name type="scientific">Myroides marinus</name>
    <dbReference type="NCBI Taxonomy" id="703342"/>
    <lineage>
        <taxon>Bacteria</taxon>
        <taxon>Pseudomonadati</taxon>
        <taxon>Bacteroidota</taxon>
        <taxon>Flavobacteriia</taxon>
        <taxon>Flavobacteriales</taxon>
        <taxon>Flavobacteriaceae</taxon>
        <taxon>Myroides</taxon>
    </lineage>
</organism>
<reference evidence="1 2" key="1">
    <citation type="submission" date="2016-01" db="EMBL/GenBank/DDBJ databases">
        <title>Whole genome sequencing of Myroides marinus L41.</title>
        <authorList>
            <person name="Hong K.W."/>
        </authorList>
    </citation>
    <scope>NUCLEOTIDE SEQUENCE [LARGE SCALE GENOMIC DNA]</scope>
    <source>
        <strain evidence="1 2">L41</strain>
    </source>
</reference>
<dbReference type="RefSeq" id="WP_038985324.1">
    <property type="nucleotide sequence ID" value="NZ_JWJO01000012.1"/>
</dbReference>
<comment type="caution">
    <text evidence="1">The sequence shown here is derived from an EMBL/GenBank/DDBJ whole genome shotgun (WGS) entry which is preliminary data.</text>
</comment>
<keyword evidence="2" id="KW-1185">Reference proteome</keyword>
<protein>
    <submittedName>
        <fullName evidence="1">Uncharacterized protein</fullName>
    </submittedName>
</protein>
<gene>
    <name evidence="1" type="ORF">AV926_14130</name>
</gene>
<dbReference type="AlphaFoldDB" id="A0A163X901"/>
<dbReference type="OrthoDB" id="9890233at2"/>
<sequence>MEKQIKKKKALEKEPQSIWEEVAEQKTKAQQLAEKHKEDVSKKLEEGYTWIQVDARTRKLVKPNK</sequence>